<evidence type="ECO:0000256" key="1">
    <source>
        <dbReference type="SAM" id="Phobius"/>
    </source>
</evidence>
<organism evidence="2 3">
    <name type="scientific">Sedimentitalea xiamensis</name>
    <dbReference type="NCBI Taxonomy" id="3050037"/>
    <lineage>
        <taxon>Bacteria</taxon>
        <taxon>Pseudomonadati</taxon>
        <taxon>Pseudomonadota</taxon>
        <taxon>Alphaproteobacteria</taxon>
        <taxon>Rhodobacterales</taxon>
        <taxon>Paracoccaceae</taxon>
        <taxon>Sedimentitalea</taxon>
    </lineage>
</organism>
<keyword evidence="1" id="KW-0812">Transmembrane</keyword>
<keyword evidence="1" id="KW-1133">Transmembrane helix</keyword>
<proteinExistence type="predicted"/>
<keyword evidence="3" id="KW-1185">Reference proteome</keyword>
<feature type="transmembrane region" description="Helical" evidence="1">
    <location>
        <begin position="21"/>
        <end position="37"/>
    </location>
</feature>
<dbReference type="Proteomes" id="UP001227126">
    <property type="component" value="Unassembled WGS sequence"/>
</dbReference>
<reference evidence="2 3" key="1">
    <citation type="submission" date="2023-05" db="EMBL/GenBank/DDBJ databases">
        <title>Sedimentitalea sp. nov. JM2-8.</title>
        <authorList>
            <person name="Huang J."/>
        </authorList>
    </citation>
    <scope>NUCLEOTIDE SEQUENCE [LARGE SCALE GENOMIC DNA]</scope>
    <source>
        <strain evidence="2 3">JM2-8</strain>
    </source>
</reference>
<name>A0ABT7FI99_9RHOB</name>
<evidence type="ECO:0000313" key="3">
    <source>
        <dbReference type="Proteomes" id="UP001227126"/>
    </source>
</evidence>
<dbReference type="EMBL" id="JASNJE010000023">
    <property type="protein sequence ID" value="MDK3074720.1"/>
    <property type="molecule type" value="Genomic_DNA"/>
</dbReference>
<gene>
    <name evidence="2" type="ORF">QO034_16635</name>
</gene>
<comment type="caution">
    <text evidence="2">The sequence shown here is derived from an EMBL/GenBank/DDBJ whole genome shotgun (WGS) entry which is preliminary data.</text>
</comment>
<dbReference type="RefSeq" id="WP_284486649.1">
    <property type="nucleotide sequence ID" value="NZ_JASNJE010000023.1"/>
</dbReference>
<feature type="transmembrane region" description="Helical" evidence="1">
    <location>
        <begin position="176"/>
        <end position="197"/>
    </location>
</feature>
<evidence type="ECO:0000313" key="2">
    <source>
        <dbReference type="EMBL" id="MDK3074720.1"/>
    </source>
</evidence>
<protein>
    <submittedName>
        <fullName evidence="2">Uncharacterized protein</fullName>
    </submittedName>
</protein>
<feature type="transmembrane region" description="Helical" evidence="1">
    <location>
        <begin position="203"/>
        <end position="223"/>
    </location>
</feature>
<keyword evidence="1" id="KW-0472">Membrane</keyword>
<accession>A0ABT7FI99</accession>
<sequence>MADCHKHYFCVPPSEFKPLSAVALAITSAVAILIGAVSGNVAAGIIGGAFWIAAVFELCHFLHGGKLICLEKGVCAIGRVAAVHPVGADKSGFEKMDDDFTFDLILAPHAANETKSEMIASDSNQGRFIADQTAVTGLGLGYVGDSVAFPAINPDGHKTEILHAEIKGCRVHDVCIVLKVMSVPTAIAASICAVPVLGWIGCLLALLAVLIVTAIIGGIVWAATHNGALSDVMDPASGDLVPADDEGNGGDVVLIRGDWVYDAGHSGWNEFHPIRHAQKIVIDDKFMGTGKASADLVAAFKREVYDPWCSEVGKSEDPLVVVEQGKPGNGWQIHPSIDGCEEPPVIK</sequence>